<evidence type="ECO:0000313" key="2">
    <source>
        <dbReference type="Proteomes" id="UP000593561"/>
    </source>
</evidence>
<protein>
    <submittedName>
        <fullName evidence="1">Uncharacterized protein</fullName>
    </submittedName>
</protein>
<dbReference type="Proteomes" id="UP000593561">
    <property type="component" value="Unassembled WGS sequence"/>
</dbReference>
<dbReference type="EMBL" id="JABFAC010000004">
    <property type="protein sequence ID" value="MBA0611684.1"/>
    <property type="molecule type" value="Genomic_DNA"/>
</dbReference>
<feature type="non-terminal residue" evidence="1">
    <location>
        <position position="87"/>
    </location>
</feature>
<reference evidence="1 2" key="1">
    <citation type="journal article" date="2019" name="Genome Biol. Evol.">
        <title>Insights into the evolution of the New World diploid cottons (Gossypium, subgenus Houzingenia) based on genome sequencing.</title>
        <authorList>
            <person name="Grover C.E."/>
            <person name="Arick M.A. 2nd"/>
            <person name="Thrash A."/>
            <person name="Conover J.L."/>
            <person name="Sanders W.S."/>
            <person name="Peterson D.G."/>
            <person name="Frelichowski J.E."/>
            <person name="Scheffler J.A."/>
            <person name="Scheffler B.E."/>
            <person name="Wendel J.F."/>
        </authorList>
    </citation>
    <scope>NUCLEOTIDE SEQUENCE [LARGE SCALE GENOMIC DNA]</scope>
    <source>
        <strain evidence="1">27</strain>
        <tissue evidence="1">Leaf</tissue>
    </source>
</reference>
<accession>A0A7J8RD03</accession>
<keyword evidence="2" id="KW-1185">Reference proteome</keyword>
<name>A0A7J8RD03_GOSDV</name>
<evidence type="ECO:0000313" key="1">
    <source>
        <dbReference type="EMBL" id="MBA0611684.1"/>
    </source>
</evidence>
<proteinExistence type="predicted"/>
<sequence>MEEINWDTLLLEVDLSDFGDILDNELEQVTKPLPQPYSDDDFLANLLVDSPPYSDGDVVGIYNGDLHKQSQTYTDIDNDNLIAKKQR</sequence>
<dbReference type="AlphaFoldDB" id="A0A7J8RD03"/>
<comment type="caution">
    <text evidence="1">The sequence shown here is derived from an EMBL/GenBank/DDBJ whole genome shotgun (WGS) entry which is preliminary data.</text>
</comment>
<gene>
    <name evidence="1" type="ORF">Godav_012347</name>
</gene>
<organism evidence="1 2">
    <name type="scientific">Gossypium davidsonii</name>
    <name type="common">Davidson's cotton</name>
    <name type="synonym">Gossypium klotzschianum subsp. davidsonii</name>
    <dbReference type="NCBI Taxonomy" id="34287"/>
    <lineage>
        <taxon>Eukaryota</taxon>
        <taxon>Viridiplantae</taxon>
        <taxon>Streptophyta</taxon>
        <taxon>Embryophyta</taxon>
        <taxon>Tracheophyta</taxon>
        <taxon>Spermatophyta</taxon>
        <taxon>Magnoliopsida</taxon>
        <taxon>eudicotyledons</taxon>
        <taxon>Gunneridae</taxon>
        <taxon>Pentapetalae</taxon>
        <taxon>rosids</taxon>
        <taxon>malvids</taxon>
        <taxon>Malvales</taxon>
        <taxon>Malvaceae</taxon>
        <taxon>Malvoideae</taxon>
        <taxon>Gossypium</taxon>
    </lineage>
</organism>